<dbReference type="EMBL" id="VUMH01000007">
    <property type="protein sequence ID" value="MSS28057.1"/>
    <property type="molecule type" value="Genomic_DNA"/>
</dbReference>
<sequence length="240" mass="25291">MSDSDRKVFPVESVLALVVGKEGVDVKDVAGFVVGRSIACDCCAKAVGPFAAAWLARWYPKFMDMTWSEDQSWEGFVTRAKGLLGDNVSLTPMDGRTKALAAQSLNYLADTYSSLAAQTAAVVKLEERVRELEPAEARAEALQKKVDELEAKIKTMNSDMGGLRKQVAEFQGKVAVSHDDLMQTIKDAIKDGLKGMVVGGAAGAAVAGADAAEAAPAEENAVPDDFGFGSSGSNSDGFGF</sequence>
<gene>
    <name evidence="2" type="ORF">FYJ44_08380</name>
</gene>
<feature type="coiled-coil region" evidence="1">
    <location>
        <begin position="125"/>
        <end position="166"/>
    </location>
</feature>
<keyword evidence="3" id="KW-1185">Reference proteome</keyword>
<reference evidence="2 3" key="1">
    <citation type="submission" date="2019-09" db="EMBL/GenBank/DDBJ databases">
        <title>In-depth cultivation of the pig gut microbiome towards novel bacterial diversity and tailored functional studies.</title>
        <authorList>
            <person name="Wylensek D."/>
            <person name="Hitch T.C.A."/>
            <person name="Clavel T."/>
        </authorList>
    </citation>
    <scope>NUCLEOTIDE SEQUENCE [LARGE SCALE GENOMIC DNA]</scope>
    <source>
        <strain evidence="2 3">PG-178-WT-4</strain>
    </source>
</reference>
<dbReference type="RefSeq" id="WP_154511082.1">
    <property type="nucleotide sequence ID" value="NZ_VUMH01000007.1"/>
</dbReference>
<organism evidence="2 3">
    <name type="scientific">Desulfovibrio porci</name>
    <dbReference type="NCBI Taxonomy" id="2605782"/>
    <lineage>
        <taxon>Bacteria</taxon>
        <taxon>Pseudomonadati</taxon>
        <taxon>Thermodesulfobacteriota</taxon>
        <taxon>Desulfovibrionia</taxon>
        <taxon>Desulfovibrionales</taxon>
        <taxon>Desulfovibrionaceae</taxon>
        <taxon>Desulfovibrio</taxon>
    </lineage>
</organism>
<dbReference type="Proteomes" id="UP000477488">
    <property type="component" value="Unassembled WGS sequence"/>
</dbReference>
<name>A0A6L5XLK6_9BACT</name>
<comment type="caution">
    <text evidence="2">The sequence shown here is derived from an EMBL/GenBank/DDBJ whole genome shotgun (WGS) entry which is preliminary data.</text>
</comment>
<dbReference type="SUPFAM" id="SSF57997">
    <property type="entry name" value="Tropomyosin"/>
    <property type="match status" value="1"/>
</dbReference>
<keyword evidence="1" id="KW-0175">Coiled coil</keyword>
<dbReference type="AlphaFoldDB" id="A0A6L5XLK6"/>
<evidence type="ECO:0000313" key="2">
    <source>
        <dbReference type="EMBL" id="MSS28057.1"/>
    </source>
</evidence>
<accession>A0A6L5XLK6</accession>
<evidence type="ECO:0000313" key="3">
    <source>
        <dbReference type="Proteomes" id="UP000477488"/>
    </source>
</evidence>
<proteinExistence type="predicted"/>
<protein>
    <submittedName>
        <fullName evidence="2">Uncharacterized protein</fullName>
    </submittedName>
</protein>
<dbReference type="Gene3D" id="1.20.5.340">
    <property type="match status" value="1"/>
</dbReference>
<evidence type="ECO:0000256" key="1">
    <source>
        <dbReference type="SAM" id="Coils"/>
    </source>
</evidence>